<protein>
    <recommendedName>
        <fullName evidence="4">Protochlorophyllide reductase</fullName>
    </recommendedName>
</protein>
<gene>
    <name evidence="3" type="ORF">TCHU04912_LOCUS9765</name>
</gene>
<dbReference type="PANTHER" id="PTHR24320">
    <property type="entry name" value="RETINOL DEHYDROGENASE"/>
    <property type="match status" value="1"/>
</dbReference>
<dbReference type="PRINTS" id="PR00081">
    <property type="entry name" value="GDHRDH"/>
</dbReference>
<evidence type="ECO:0000256" key="1">
    <source>
        <dbReference type="ARBA" id="ARBA00006484"/>
    </source>
</evidence>
<evidence type="ECO:0008006" key="4">
    <source>
        <dbReference type="Google" id="ProtNLM"/>
    </source>
</evidence>
<dbReference type="AlphaFoldDB" id="A0A7S1X427"/>
<dbReference type="SUPFAM" id="SSF51735">
    <property type="entry name" value="NAD(P)-binding Rossmann-fold domains"/>
    <property type="match status" value="1"/>
</dbReference>
<dbReference type="InterPro" id="IPR002347">
    <property type="entry name" value="SDR_fam"/>
</dbReference>
<dbReference type="Gene3D" id="3.40.50.720">
    <property type="entry name" value="NAD(P)-binding Rossmann-like Domain"/>
    <property type="match status" value="1"/>
</dbReference>
<reference evidence="3" key="1">
    <citation type="submission" date="2021-01" db="EMBL/GenBank/DDBJ databases">
        <authorList>
            <person name="Corre E."/>
            <person name="Pelletier E."/>
            <person name="Niang G."/>
            <person name="Scheremetjew M."/>
            <person name="Finn R."/>
            <person name="Kale V."/>
            <person name="Holt S."/>
            <person name="Cochrane G."/>
            <person name="Meng A."/>
            <person name="Brown T."/>
            <person name="Cohen L."/>
        </authorList>
    </citation>
    <scope>NUCLEOTIDE SEQUENCE</scope>
    <source>
        <strain evidence="3">PLY429</strain>
    </source>
</reference>
<keyword evidence="2" id="KW-0560">Oxidoreductase</keyword>
<dbReference type="GO" id="GO:0016491">
    <property type="term" value="F:oxidoreductase activity"/>
    <property type="evidence" value="ECO:0007669"/>
    <property type="project" value="UniProtKB-KW"/>
</dbReference>
<accession>A0A7S1X427</accession>
<proteinExistence type="inferred from homology"/>
<sequence length="391" mass="42134">MSTARCGAMRPVAAAGLLIRRSVAHRRAALPSTTPSALARRATHRRQQRGTGVVYAYSLKIALNGRQHFESCESVVNSFSDDEMEGKRVLITGATGGIGKRTAQALVELGATVLVTARSVAKAEECAAEIGGEAVPFDLDLGSQASIRSFLSDAVDGGAVGPLDVVIANAGIGMVPGRQKTVDGHDICWGTNHLGHFALVQGLLPLVRGAPEGEGRIVVVASETHREVPSGFDLPQLEARAVCQVSEATQLELEPLCDKRHMVVAYEYSKLCNLRWAGELQRRLRKQGIAVHACCPGFVQTGLRRSMAQSAEEEQLFEMLYNKETNPMLKDVSEGAATTVFLAAAPSRELGRELYWTNCHPLDPSDEAMDREQGKALWELSDSLITAYAKS</sequence>
<organism evidence="3">
    <name type="scientific">Tetraselmis chuii</name>
    <dbReference type="NCBI Taxonomy" id="63592"/>
    <lineage>
        <taxon>Eukaryota</taxon>
        <taxon>Viridiplantae</taxon>
        <taxon>Chlorophyta</taxon>
        <taxon>core chlorophytes</taxon>
        <taxon>Chlorodendrophyceae</taxon>
        <taxon>Chlorodendrales</taxon>
        <taxon>Chlorodendraceae</taxon>
        <taxon>Tetraselmis</taxon>
    </lineage>
</organism>
<dbReference type="InterPro" id="IPR036291">
    <property type="entry name" value="NAD(P)-bd_dom_sf"/>
</dbReference>
<evidence type="ECO:0000313" key="3">
    <source>
        <dbReference type="EMBL" id="CAD9207529.1"/>
    </source>
</evidence>
<comment type="similarity">
    <text evidence="1">Belongs to the short-chain dehydrogenases/reductases (SDR) family.</text>
</comment>
<name>A0A7S1X427_9CHLO</name>
<dbReference type="Pfam" id="PF00106">
    <property type="entry name" value="adh_short"/>
    <property type="match status" value="1"/>
</dbReference>
<dbReference type="EMBL" id="HBGG01018921">
    <property type="protein sequence ID" value="CAD9207529.1"/>
    <property type="molecule type" value="Transcribed_RNA"/>
</dbReference>
<dbReference type="PANTHER" id="PTHR24320:SF285">
    <property type="entry name" value="RETINOL DEHYDROGENASE 14"/>
    <property type="match status" value="1"/>
</dbReference>
<evidence type="ECO:0000256" key="2">
    <source>
        <dbReference type="ARBA" id="ARBA00023002"/>
    </source>
</evidence>